<sequence length="321" mass="34606">MTPRMPMIIVEVCTYKVQCAGADAFARLAPYQTWVTSKSTNVTIDDYWPDPLTGAMIEYGPQSATVTWNLGQTCGDCSAQPDASLIFNGTWHDGTFFPLTNESPPPLTAMISFSGTAVYVLIIVYATSNMTFLLNSTFAGSSFNPTPPGNSEYGYNYTVFASEELPLGTHNLTVVNGGGSVESHLLLDRIIYTANVDGDSESTASQKFAPTHISSIPSADISHLRAGLITLAIILTALVITLCSVGIWIWMRRRARLTSTAPSAMSSDSTDVVTDEVVRNGETLPEYASVANAIAESTDPASHRLMSGPPCWRGTTQKTHW</sequence>
<dbReference type="AlphaFoldDB" id="A0A0H2RUB3"/>
<evidence type="ECO:0000313" key="4">
    <source>
        <dbReference type="Proteomes" id="UP000053477"/>
    </source>
</evidence>
<dbReference type="InParanoid" id="A0A0H2RUB3"/>
<proteinExistence type="predicted"/>
<feature type="transmembrane region" description="Helical" evidence="2">
    <location>
        <begin position="228"/>
        <end position="250"/>
    </location>
</feature>
<evidence type="ECO:0000256" key="1">
    <source>
        <dbReference type="SAM" id="MobiDB-lite"/>
    </source>
</evidence>
<organism evidence="3 4">
    <name type="scientific">Schizopora paradoxa</name>
    <dbReference type="NCBI Taxonomy" id="27342"/>
    <lineage>
        <taxon>Eukaryota</taxon>
        <taxon>Fungi</taxon>
        <taxon>Dikarya</taxon>
        <taxon>Basidiomycota</taxon>
        <taxon>Agaricomycotina</taxon>
        <taxon>Agaricomycetes</taxon>
        <taxon>Hymenochaetales</taxon>
        <taxon>Schizoporaceae</taxon>
        <taxon>Schizopora</taxon>
    </lineage>
</organism>
<reference evidence="3 4" key="1">
    <citation type="submission" date="2015-04" db="EMBL/GenBank/DDBJ databases">
        <title>Complete genome sequence of Schizopora paradoxa KUC8140, a cosmopolitan wood degrader in East Asia.</title>
        <authorList>
            <consortium name="DOE Joint Genome Institute"/>
            <person name="Min B."/>
            <person name="Park H."/>
            <person name="Jang Y."/>
            <person name="Kim J.-J."/>
            <person name="Kim K.H."/>
            <person name="Pangilinan J."/>
            <person name="Lipzen A."/>
            <person name="Riley R."/>
            <person name="Grigoriev I.V."/>
            <person name="Spatafora J.W."/>
            <person name="Choi I.-G."/>
        </authorList>
    </citation>
    <scope>NUCLEOTIDE SEQUENCE [LARGE SCALE GENOMIC DNA]</scope>
    <source>
        <strain evidence="3 4">KUC8140</strain>
    </source>
</reference>
<keyword evidence="2" id="KW-1133">Transmembrane helix</keyword>
<evidence type="ECO:0000256" key="2">
    <source>
        <dbReference type="SAM" id="Phobius"/>
    </source>
</evidence>
<dbReference type="EMBL" id="KQ085929">
    <property type="protein sequence ID" value="KLO15434.1"/>
    <property type="molecule type" value="Genomic_DNA"/>
</dbReference>
<protein>
    <submittedName>
        <fullName evidence="3">Uncharacterized protein</fullName>
    </submittedName>
</protein>
<accession>A0A0H2RUB3</accession>
<keyword evidence="2" id="KW-0812">Transmembrane</keyword>
<name>A0A0H2RUB3_9AGAM</name>
<evidence type="ECO:0000313" key="3">
    <source>
        <dbReference type="EMBL" id="KLO15434.1"/>
    </source>
</evidence>
<dbReference type="OrthoDB" id="3245657at2759"/>
<feature type="region of interest" description="Disordered" evidence="1">
    <location>
        <begin position="299"/>
        <end position="321"/>
    </location>
</feature>
<keyword evidence="4" id="KW-1185">Reference proteome</keyword>
<dbReference type="Proteomes" id="UP000053477">
    <property type="component" value="Unassembled WGS sequence"/>
</dbReference>
<gene>
    <name evidence="3" type="ORF">SCHPADRAFT_927156</name>
</gene>
<keyword evidence="2" id="KW-0472">Membrane</keyword>